<keyword evidence="2" id="KW-0732">Signal</keyword>
<reference evidence="3 4" key="1">
    <citation type="submission" date="2016-03" db="EMBL/GenBank/DDBJ databases">
        <authorList>
            <person name="Ploux O."/>
        </authorList>
    </citation>
    <scope>NUCLEOTIDE SEQUENCE [LARGE SCALE GENOMIC DNA]</scope>
    <source>
        <strain evidence="3 4">EC13</strain>
    </source>
</reference>
<keyword evidence="1" id="KW-0812">Transmembrane</keyword>
<comment type="caution">
    <text evidence="3">The sequence shown here is derived from an EMBL/GenBank/DDBJ whole genome shotgun (WGS) entry which is preliminary data.</text>
</comment>
<sequence length="289" mass="33228">MKTFILLTFFIPAVSFAQNILLQAPAGSKINYERFLAKHPEAQSMVQFEQKTIQSNPSQENQLFALSDTFSDRLEFVISSLKEIQKQAPLTLSSLRFVRDLSEKALTKDISSQDKKELLHAYCKAVTLLNEGPSHFVCREEYVALEKLAKKFPYHETLLIESMSFPLKEKSMASLSPQTPYHWTLVSNSQTTVRFYGTYEQLLNQHFITENWIDGDCDNFSHRIEDMNVLHRGTVFFDESCTPRLFKDESKKSWVMEKKTWLYVAGAVVLGGIVYSLKDKDIIVNTSLK</sequence>
<dbReference type="Proteomes" id="UP000075799">
    <property type="component" value="Unassembled WGS sequence"/>
</dbReference>
<dbReference type="RefSeq" id="WP_063205109.1">
    <property type="nucleotide sequence ID" value="NZ_LUKD01000001.1"/>
</dbReference>
<dbReference type="EMBL" id="LUKD01000001">
    <property type="protein sequence ID" value="KYG68412.1"/>
    <property type="molecule type" value="Genomic_DNA"/>
</dbReference>
<evidence type="ECO:0000313" key="4">
    <source>
        <dbReference type="Proteomes" id="UP000075799"/>
    </source>
</evidence>
<evidence type="ECO:0000256" key="2">
    <source>
        <dbReference type="SAM" id="SignalP"/>
    </source>
</evidence>
<proteinExistence type="predicted"/>
<evidence type="ECO:0000313" key="3">
    <source>
        <dbReference type="EMBL" id="KYG68412.1"/>
    </source>
</evidence>
<gene>
    <name evidence="3" type="ORF">AZI87_03945</name>
</gene>
<dbReference type="AlphaFoldDB" id="A0A162GL17"/>
<dbReference type="OrthoDB" id="5290496at2"/>
<name>A0A162GL17_BDEBC</name>
<protein>
    <submittedName>
        <fullName evidence="3">Uncharacterized protein</fullName>
    </submittedName>
</protein>
<accession>A0A162GL17</accession>
<feature type="signal peptide" evidence="2">
    <location>
        <begin position="1"/>
        <end position="17"/>
    </location>
</feature>
<keyword evidence="1" id="KW-0472">Membrane</keyword>
<organism evidence="3 4">
    <name type="scientific">Bdellovibrio bacteriovorus</name>
    <dbReference type="NCBI Taxonomy" id="959"/>
    <lineage>
        <taxon>Bacteria</taxon>
        <taxon>Pseudomonadati</taxon>
        <taxon>Bdellovibrionota</taxon>
        <taxon>Bdellovibrionia</taxon>
        <taxon>Bdellovibrionales</taxon>
        <taxon>Pseudobdellovibrionaceae</taxon>
        <taxon>Bdellovibrio</taxon>
    </lineage>
</organism>
<feature type="chain" id="PRO_5007834422" evidence="2">
    <location>
        <begin position="18"/>
        <end position="289"/>
    </location>
</feature>
<keyword evidence="1" id="KW-1133">Transmembrane helix</keyword>
<feature type="transmembrane region" description="Helical" evidence="1">
    <location>
        <begin position="260"/>
        <end position="277"/>
    </location>
</feature>
<evidence type="ECO:0000256" key="1">
    <source>
        <dbReference type="SAM" id="Phobius"/>
    </source>
</evidence>